<dbReference type="Proteomes" id="UP001305925">
    <property type="component" value="Plasmid lp38"/>
</dbReference>
<dbReference type="EMBL" id="CP179253">
    <property type="protein sequence ID" value="XOU08963.1"/>
    <property type="molecule type" value="Genomic_DNA"/>
</dbReference>
<keyword evidence="1" id="KW-0614">Plasmid</keyword>
<name>A0ACD5G5U8_9SPIR</name>
<evidence type="ECO:0000313" key="1">
    <source>
        <dbReference type="EMBL" id="XOU08963.1"/>
    </source>
</evidence>
<gene>
    <name evidence="1" type="ORF">QIA00_05225</name>
</gene>
<organism evidence="1 2">
    <name type="scientific">Borreliella americana</name>
    <dbReference type="NCBI Taxonomy" id="478807"/>
    <lineage>
        <taxon>Bacteria</taxon>
        <taxon>Pseudomonadati</taxon>
        <taxon>Spirochaetota</taxon>
        <taxon>Spirochaetia</taxon>
        <taxon>Spirochaetales</taxon>
        <taxon>Borreliaceae</taxon>
        <taxon>Borreliella</taxon>
    </lineage>
</organism>
<proteinExistence type="predicted"/>
<keyword evidence="2" id="KW-1185">Reference proteome</keyword>
<sequence length="346" mass="40305">MKKFLFLILPCFGVFANELDDELGDFVIRGVDFEFRLDYLSVPNNFENNFDFILNIKENDSKISPFFRLGTDYSKMFLFGAGLAYDFRKFFSKVFYEIRIPFIFDSKNIEHIGNFEVGYNFDYLRLENRFRSGLMNHLIKETEANVGGSYHNALTVENTVAILLPIYYSEFQRADIRTSFLYKYLSDNNEQFYRVHWNLKYLVSIPFGELGFKADLGVAGDFKKSSSSIFETGFDYNALNFYALTIPKMDQDSLYFNVVSNFGLEYRLFFLESLRNLVSDLFLVLSADIGYGIKEDLLLDKGKFLYILGFGMGYKLFKEVPFVFKVGINQDKKLSFGFLLSSIIFE</sequence>
<reference evidence="1" key="1">
    <citation type="submission" date="2024-11" db="EMBL/GenBank/DDBJ databases">
        <title>Sequencing of Borrelia variable plasmids from multiple Borrelia sensu lato isolates.</title>
        <authorList>
            <person name="Mongodin E.F."/>
            <person name="Rudenko N."/>
            <person name="Fraser C.M."/>
            <person name="Schutzer S."/>
            <person name="Luft B."/>
            <person name="Morgan R."/>
            <person name="Casjens S."/>
            <person name="Qiu W."/>
        </authorList>
    </citation>
    <scope>NUCLEOTIDE SEQUENCE</scope>
    <source>
        <strain evidence="1">SCW30h</strain>
    </source>
</reference>
<protein>
    <submittedName>
        <fullName evidence="1">Uncharacterized protein</fullName>
    </submittedName>
</protein>
<geneLocation type="plasmid" evidence="1 2">
    <name>lp38</name>
</geneLocation>
<accession>A0ACD5G5U8</accession>
<evidence type="ECO:0000313" key="2">
    <source>
        <dbReference type="Proteomes" id="UP001305925"/>
    </source>
</evidence>